<name>C0EH65_9FIRM</name>
<dbReference type="Proteomes" id="UP000003340">
    <property type="component" value="Unassembled WGS sequence"/>
</dbReference>
<keyword evidence="1" id="KW-0472">Membrane</keyword>
<dbReference type="STRING" id="537013.CLOSTMETH_03265"/>
<dbReference type="AlphaFoldDB" id="C0EH65"/>
<evidence type="ECO:0000256" key="1">
    <source>
        <dbReference type="SAM" id="Phobius"/>
    </source>
</evidence>
<reference evidence="2 3" key="1">
    <citation type="submission" date="2009-01" db="EMBL/GenBank/DDBJ databases">
        <authorList>
            <person name="Fulton L."/>
            <person name="Clifton S."/>
            <person name="Fulton B."/>
            <person name="Xu J."/>
            <person name="Minx P."/>
            <person name="Pepin K.H."/>
            <person name="Johnson M."/>
            <person name="Bhonagiri V."/>
            <person name="Nash W.E."/>
            <person name="Mardis E.R."/>
            <person name="Wilson R.K."/>
        </authorList>
    </citation>
    <scope>NUCLEOTIDE SEQUENCE [LARGE SCALE GENOMIC DNA]</scope>
    <source>
        <strain evidence="2 3">DSM 5476</strain>
    </source>
</reference>
<comment type="caution">
    <text evidence="2">The sequence shown here is derived from an EMBL/GenBank/DDBJ whole genome shotgun (WGS) entry which is preliminary data.</text>
</comment>
<reference evidence="2 3" key="2">
    <citation type="submission" date="2009-02" db="EMBL/GenBank/DDBJ databases">
        <title>Draft genome sequence of Clostridium methylpentosum (DSM 5476).</title>
        <authorList>
            <person name="Sudarsanam P."/>
            <person name="Ley R."/>
            <person name="Guruge J."/>
            <person name="Turnbaugh P.J."/>
            <person name="Mahowald M."/>
            <person name="Liep D."/>
            <person name="Gordon J."/>
        </authorList>
    </citation>
    <scope>NUCLEOTIDE SEQUENCE [LARGE SCALE GENOMIC DNA]</scope>
    <source>
        <strain evidence="2 3">DSM 5476</strain>
    </source>
</reference>
<keyword evidence="1" id="KW-1133">Transmembrane helix</keyword>
<dbReference type="EMBL" id="ACEC01000115">
    <property type="protein sequence ID" value="EEG29152.1"/>
    <property type="molecule type" value="Genomic_DNA"/>
</dbReference>
<gene>
    <name evidence="2" type="ORF">CLOSTMETH_03265</name>
</gene>
<organism evidence="2 3">
    <name type="scientific">[Clostridium] methylpentosum DSM 5476</name>
    <dbReference type="NCBI Taxonomy" id="537013"/>
    <lineage>
        <taxon>Bacteria</taxon>
        <taxon>Bacillati</taxon>
        <taxon>Bacillota</taxon>
        <taxon>Clostridia</taxon>
        <taxon>Eubacteriales</taxon>
        <taxon>Oscillospiraceae</taxon>
        <taxon>Oscillospiraceae incertae sedis</taxon>
    </lineage>
</organism>
<proteinExistence type="predicted"/>
<evidence type="ECO:0000313" key="3">
    <source>
        <dbReference type="Proteomes" id="UP000003340"/>
    </source>
</evidence>
<evidence type="ECO:0000313" key="2">
    <source>
        <dbReference type="EMBL" id="EEG29152.1"/>
    </source>
</evidence>
<sequence length="282" mass="31781">MKHNAYCSLQQRIHPDAALLETTRQLMRQEAADRRRRFNRSLGIGTAACTVAVLLGVVAPWLAQPQVQSQLLAHPDGITSAQTESKLERPDISININEITGVQSVSIDQKLAFPENALTKELTQEEAIRYLGRDVRPQKLPVDLKQEENDAYLFVELPDGSVVYDQFTFWFREDSEEEYNPLCRQLTLTASKTGLVSDCVYLYPQAYQKSYIGDVEIKLGHQEVEYGPYDEQTHAPAGTYDRYVAELTVDGVECELVADNFTQQEFIDALISMVSTQSTPTP</sequence>
<accession>C0EH65</accession>
<protein>
    <submittedName>
        <fullName evidence="2">Uncharacterized protein</fullName>
    </submittedName>
</protein>
<dbReference type="HOGENOM" id="CLU_949250_0_0_9"/>
<keyword evidence="1" id="KW-0812">Transmembrane</keyword>
<keyword evidence="3" id="KW-1185">Reference proteome</keyword>
<feature type="transmembrane region" description="Helical" evidence="1">
    <location>
        <begin position="42"/>
        <end position="63"/>
    </location>
</feature>